<evidence type="ECO:0000313" key="1">
    <source>
        <dbReference type="Proteomes" id="UP000095287"/>
    </source>
</evidence>
<accession>A0A1I7YIC2</accession>
<proteinExistence type="predicted"/>
<sequence>MRSRKVPTWLSHSAPTDLITMVKSSLRRSRGTSCVRKSENRKNLVSLKWFDFASRMRTIVSKSVEIGEAEESGVIEVVRLRIPHEDDCLHVGSATYYMIGIDADPFFSIEFKGMEEERAGGRAESPPRGRVSFLELNGPSGAPGEGGHRVVGHVYKQEI</sequence>
<name>A0A1I7YIC2_9BILA</name>
<organism evidence="1 2">
    <name type="scientific">Steinernema glaseri</name>
    <dbReference type="NCBI Taxonomy" id="37863"/>
    <lineage>
        <taxon>Eukaryota</taxon>
        <taxon>Metazoa</taxon>
        <taxon>Ecdysozoa</taxon>
        <taxon>Nematoda</taxon>
        <taxon>Chromadorea</taxon>
        <taxon>Rhabditida</taxon>
        <taxon>Tylenchina</taxon>
        <taxon>Panagrolaimomorpha</taxon>
        <taxon>Strongyloidoidea</taxon>
        <taxon>Steinernematidae</taxon>
        <taxon>Steinernema</taxon>
    </lineage>
</organism>
<reference evidence="2" key="1">
    <citation type="submission" date="2016-11" db="UniProtKB">
        <authorList>
            <consortium name="WormBaseParasite"/>
        </authorList>
    </citation>
    <scope>IDENTIFICATION</scope>
</reference>
<dbReference type="WBParaSite" id="L893_g16717.t1">
    <property type="protein sequence ID" value="L893_g16717.t1"/>
    <property type="gene ID" value="L893_g16717"/>
</dbReference>
<evidence type="ECO:0000313" key="2">
    <source>
        <dbReference type="WBParaSite" id="L893_g16717.t1"/>
    </source>
</evidence>
<keyword evidence="1" id="KW-1185">Reference proteome</keyword>
<protein>
    <submittedName>
        <fullName evidence="2">Uncharacterized protein</fullName>
    </submittedName>
</protein>
<dbReference type="AlphaFoldDB" id="A0A1I7YIC2"/>
<dbReference type="Proteomes" id="UP000095287">
    <property type="component" value="Unplaced"/>
</dbReference>